<evidence type="ECO:0000313" key="2">
    <source>
        <dbReference type="EMBL" id="KAF6392680.1"/>
    </source>
</evidence>
<evidence type="ECO:0000256" key="1">
    <source>
        <dbReference type="SAM" id="Phobius"/>
    </source>
</evidence>
<proteinExistence type="predicted"/>
<accession>A0A7J8B2U5</accession>
<evidence type="ECO:0000313" key="3">
    <source>
        <dbReference type="Proteomes" id="UP000558488"/>
    </source>
</evidence>
<keyword evidence="3" id="KW-1185">Reference proteome</keyword>
<dbReference type="Proteomes" id="UP000558488">
    <property type="component" value="Unassembled WGS sequence"/>
</dbReference>
<dbReference type="AlphaFoldDB" id="A0A7J8B2U5"/>
<keyword evidence="1" id="KW-1133">Transmembrane helix</keyword>
<reference evidence="2 3" key="1">
    <citation type="journal article" date="2020" name="Nature">
        <title>Six reference-quality genomes reveal evolution of bat adaptations.</title>
        <authorList>
            <person name="Jebb D."/>
            <person name="Huang Z."/>
            <person name="Pippel M."/>
            <person name="Hughes G.M."/>
            <person name="Lavrichenko K."/>
            <person name="Devanna P."/>
            <person name="Winkler S."/>
            <person name="Jermiin L.S."/>
            <person name="Skirmuntt E.C."/>
            <person name="Katzourakis A."/>
            <person name="Burkitt-Gray L."/>
            <person name="Ray D.A."/>
            <person name="Sullivan K.A.M."/>
            <person name="Roscito J.G."/>
            <person name="Kirilenko B.M."/>
            <person name="Davalos L.M."/>
            <person name="Corthals A.P."/>
            <person name="Power M.L."/>
            <person name="Jones G."/>
            <person name="Ransome R.D."/>
            <person name="Dechmann D.K.N."/>
            <person name="Locatelli A.G."/>
            <person name="Puechmaille S.J."/>
            <person name="Fedrigo O."/>
            <person name="Jarvis E.D."/>
            <person name="Hiller M."/>
            <person name="Vernes S.C."/>
            <person name="Myers E.W."/>
            <person name="Teeling E.C."/>
        </authorList>
    </citation>
    <scope>NUCLEOTIDE SEQUENCE [LARGE SCALE GENOMIC DNA]</scope>
    <source>
        <strain evidence="2">MPipKuh1</strain>
        <tissue evidence="2">Flight muscle</tissue>
    </source>
</reference>
<gene>
    <name evidence="2" type="ORF">mPipKuh1_007863</name>
</gene>
<keyword evidence="1" id="KW-0812">Transmembrane</keyword>
<feature type="transmembrane region" description="Helical" evidence="1">
    <location>
        <begin position="20"/>
        <end position="44"/>
    </location>
</feature>
<name>A0A7J8B2U5_PIPKU</name>
<protein>
    <submittedName>
        <fullName evidence="2">Uncharacterized protein</fullName>
    </submittedName>
</protein>
<feature type="transmembrane region" description="Helical" evidence="1">
    <location>
        <begin position="109"/>
        <end position="132"/>
    </location>
</feature>
<organism evidence="2 3">
    <name type="scientific">Pipistrellus kuhlii</name>
    <name type="common">Kuhl's pipistrelle</name>
    <dbReference type="NCBI Taxonomy" id="59472"/>
    <lineage>
        <taxon>Eukaryota</taxon>
        <taxon>Metazoa</taxon>
        <taxon>Chordata</taxon>
        <taxon>Craniata</taxon>
        <taxon>Vertebrata</taxon>
        <taxon>Euteleostomi</taxon>
        <taxon>Mammalia</taxon>
        <taxon>Eutheria</taxon>
        <taxon>Laurasiatheria</taxon>
        <taxon>Chiroptera</taxon>
        <taxon>Yangochiroptera</taxon>
        <taxon>Vespertilionidae</taxon>
        <taxon>Pipistrellus</taxon>
    </lineage>
</organism>
<keyword evidence="1" id="KW-0472">Membrane</keyword>
<comment type="caution">
    <text evidence="2">The sequence shown here is derived from an EMBL/GenBank/DDBJ whole genome shotgun (WGS) entry which is preliminary data.</text>
</comment>
<feature type="transmembrane region" description="Helical" evidence="1">
    <location>
        <begin position="65"/>
        <end position="89"/>
    </location>
</feature>
<sequence length="178" mass="19107">MLLIFSSILFMNYMNLILNSFFFFFFIPLFHLVPLLALSPFLSFGDCSSVSPFLPSQRILVLSHLRPMVVVVGLVAGHVVMGGGCSSLGHKEAAACGTASSCMVLDRLILVWSQVVAALHAVAGVAACAAAAPRAVMGCMVMGQPLFRWSRVVATPCMATRQLFLVWSYVLAAPLVLV</sequence>
<dbReference type="EMBL" id="JACAGB010000001">
    <property type="protein sequence ID" value="KAF6392680.1"/>
    <property type="molecule type" value="Genomic_DNA"/>
</dbReference>